<evidence type="ECO:0000313" key="5">
    <source>
        <dbReference type="Proteomes" id="UP000307943"/>
    </source>
</evidence>
<protein>
    <recommendedName>
        <fullName evidence="6">CBM-cenC domain-containing protein</fullName>
    </recommendedName>
</protein>
<reference evidence="4 5" key="1">
    <citation type="submission" date="2019-05" db="EMBL/GenBank/DDBJ databases">
        <title>We sequenced the genome of Paenibacillus hemerocallicola KCTC 33185 for further insight into its adaptation and study the phylogeny of Paenibacillus.</title>
        <authorList>
            <person name="Narsing Rao M.P."/>
        </authorList>
    </citation>
    <scope>NUCLEOTIDE SEQUENCE [LARGE SCALE GENOMIC DNA]</scope>
    <source>
        <strain evidence="4 5">KCTC 33185</strain>
    </source>
</reference>
<dbReference type="OrthoDB" id="9774262at2"/>
<sequence>MNAFSKSWEGQGMKEDMRVMGIWRERPVFVLWFVCFLALWIAIPAPAAAEGGDDLLINGDFEQQGTIPAGWSAFEGWTNPELSVSAAGAYSGTAGLRISTALANRNPWVRQTVQIEEQTEYKLAAWIRGTGVQGSGAGFKLEFYKGTAATSANNLNFDQTFITAPTELTGDWEYHEYVFAAPEEATLVVVYARLYGTGTLDMDEISFTLERERSRIELDTDSIFYYTGMTVGTVNADFYPHQGDPARFRVEATIAPEAGGTPIAVSDATYTDQPLTMTFNPDLLVKQQPYRVVVRLLDDSQQEIARETERIFRFDRPSMLKEDGTLLVDNEPFFPVMAYHVALRDYPYAGEAGVNVVQANGTNSSEQLQAMLDAALQNGIKLAVPLYYQMKVQENMELIETLVTEFRNHPALFAWMVMDEPALNHKTKEELVEAYRLVRTLDPVHPVYMVEALPRSYAFTEKLTDIFATDVYPIPRNPISIVGERVALAKQLAGEHQPVMNIIQAMYNPPNWPVLTTIEQVRNMIYQSLASGAQGMGYYSFNENGFVLRDSTLWPGLVGIRQEIEQIGEIVTSLEVADSGQAADVQWRLWQGGGEWYAAVVYTGNGSGEVTIPLAESGYEAVLLYGDIYKETVKTGNSLTVTLEPLQALLYRLTPFSTIAGQARSELASLSSWSNNLDWQDAVDSLDETLQELLDELAASPTTFDAVVSAALDGLDGVDVLLDWLDIHASGAAESVKERLEQLRLELGTIAGASAAFKMELNDERIIGPSVVNEVYASVANTGTQALQQVEVSVAFPESFGLMPLEQAMSSIGASQEASAVLPFTLSHTPFAADYRLNATVSFVYADRQGTRVVMQRSAVYPLVDIVDGQLSLSALTMQAGKSYSSALRLENRVADSLPISLKALLPSEWTITLPPQVEIAGHEVLNLPFEVHVPSGVTDQVYTAQIRLSSGETLIRSLPLTLEVNHNLLPNPGFEAANLQGNGPADWTLRQGIWSEDSRSGQYAVALQPDPGNNWNVITSALIPVEDGFRYEWSGWVKNESDQGGVAVGIRESYANGATSIRYAWSSVPYSEDWAFYSGVMEPSPTARHIQLYLMSDTGTNGTAWFDDWYIRAIPAN</sequence>
<keyword evidence="1" id="KW-0378">Hydrolase</keyword>
<evidence type="ECO:0008006" key="6">
    <source>
        <dbReference type="Google" id="ProtNLM"/>
    </source>
</evidence>
<dbReference type="SUPFAM" id="SSF51445">
    <property type="entry name" value="(Trans)glycosidases"/>
    <property type="match status" value="1"/>
</dbReference>
<proteinExistence type="predicted"/>
<dbReference type="GO" id="GO:0005975">
    <property type="term" value="P:carbohydrate metabolic process"/>
    <property type="evidence" value="ECO:0007669"/>
    <property type="project" value="InterPro"/>
</dbReference>
<dbReference type="EMBL" id="VDCQ01000040">
    <property type="protein sequence ID" value="TNJ63623.1"/>
    <property type="molecule type" value="Genomic_DNA"/>
</dbReference>
<feature type="domain" description="CBM-cenC" evidence="2">
    <location>
        <begin position="968"/>
        <end position="1097"/>
    </location>
</feature>
<dbReference type="InterPro" id="IPR003305">
    <property type="entry name" value="CenC_carb-bd"/>
</dbReference>
<dbReference type="InterPro" id="IPR008979">
    <property type="entry name" value="Galactose-bd-like_sf"/>
</dbReference>
<dbReference type="Pfam" id="PF02836">
    <property type="entry name" value="Glyco_hydro_2_C"/>
    <property type="match status" value="1"/>
</dbReference>
<dbReference type="AlphaFoldDB" id="A0A5C4T3K9"/>
<evidence type="ECO:0000259" key="2">
    <source>
        <dbReference type="Pfam" id="PF02018"/>
    </source>
</evidence>
<feature type="domain" description="Glycoside hydrolase family 2 catalytic" evidence="3">
    <location>
        <begin position="391"/>
        <end position="468"/>
    </location>
</feature>
<comment type="caution">
    <text evidence="4">The sequence shown here is derived from an EMBL/GenBank/DDBJ whole genome shotgun (WGS) entry which is preliminary data.</text>
</comment>
<dbReference type="InterPro" id="IPR017853">
    <property type="entry name" value="GH"/>
</dbReference>
<dbReference type="InterPro" id="IPR006103">
    <property type="entry name" value="Glyco_hydro_2_cat"/>
</dbReference>
<dbReference type="GO" id="GO:0004553">
    <property type="term" value="F:hydrolase activity, hydrolyzing O-glycosyl compounds"/>
    <property type="evidence" value="ECO:0007669"/>
    <property type="project" value="InterPro"/>
</dbReference>
<keyword evidence="5" id="KW-1185">Reference proteome</keyword>
<evidence type="ECO:0000256" key="1">
    <source>
        <dbReference type="ARBA" id="ARBA00022801"/>
    </source>
</evidence>
<organism evidence="4 5">
    <name type="scientific">Paenibacillus hemerocallicola</name>
    <dbReference type="NCBI Taxonomy" id="1172614"/>
    <lineage>
        <taxon>Bacteria</taxon>
        <taxon>Bacillati</taxon>
        <taxon>Bacillota</taxon>
        <taxon>Bacilli</taxon>
        <taxon>Bacillales</taxon>
        <taxon>Paenibacillaceae</taxon>
        <taxon>Paenibacillus</taxon>
    </lineage>
</organism>
<name>A0A5C4T3K9_9BACL</name>
<dbReference type="Pfam" id="PF02018">
    <property type="entry name" value="CBM_4_9"/>
    <property type="match status" value="2"/>
</dbReference>
<evidence type="ECO:0000259" key="3">
    <source>
        <dbReference type="Pfam" id="PF02836"/>
    </source>
</evidence>
<dbReference type="Proteomes" id="UP000307943">
    <property type="component" value="Unassembled WGS sequence"/>
</dbReference>
<dbReference type="SUPFAM" id="SSF49785">
    <property type="entry name" value="Galactose-binding domain-like"/>
    <property type="match status" value="1"/>
</dbReference>
<accession>A0A5C4T3K9</accession>
<evidence type="ECO:0000313" key="4">
    <source>
        <dbReference type="EMBL" id="TNJ63623.1"/>
    </source>
</evidence>
<dbReference type="Gene3D" id="3.20.20.80">
    <property type="entry name" value="Glycosidases"/>
    <property type="match status" value="1"/>
</dbReference>
<dbReference type="Gene3D" id="2.60.120.260">
    <property type="entry name" value="Galactose-binding domain-like"/>
    <property type="match status" value="2"/>
</dbReference>
<feature type="domain" description="CBM-cenC" evidence="2">
    <location>
        <begin position="54"/>
        <end position="192"/>
    </location>
</feature>
<gene>
    <name evidence="4" type="ORF">FE784_24515</name>
</gene>